<comment type="subcellular location">
    <subcellularLocation>
        <location evidence="9">Cytoplasm</location>
    </subcellularLocation>
</comment>
<dbReference type="CDD" id="cd07958">
    <property type="entry name" value="Anticodon_Ia_Leu_BEm"/>
    <property type="match status" value="1"/>
</dbReference>
<evidence type="ECO:0000256" key="5">
    <source>
        <dbReference type="ARBA" id="ARBA00022840"/>
    </source>
</evidence>
<protein>
    <recommendedName>
        <fullName evidence="9">Leucine--tRNA ligase</fullName>
        <ecNumber evidence="9">6.1.1.4</ecNumber>
    </recommendedName>
    <alternativeName>
        <fullName evidence="9">Leucyl-tRNA synthetase</fullName>
        <shortName evidence="9">LeuRS</shortName>
    </alternativeName>
</protein>
<dbReference type="InterPro" id="IPR014729">
    <property type="entry name" value="Rossmann-like_a/b/a_fold"/>
</dbReference>
<keyword evidence="2 9" id="KW-0963">Cytoplasm</keyword>
<comment type="similarity">
    <text evidence="1 9 10">Belongs to the class-I aminoacyl-tRNA synthetase family.</text>
</comment>
<evidence type="ECO:0000256" key="3">
    <source>
        <dbReference type="ARBA" id="ARBA00022598"/>
    </source>
</evidence>
<proteinExistence type="inferred from homology"/>
<evidence type="ECO:0000256" key="2">
    <source>
        <dbReference type="ARBA" id="ARBA00022490"/>
    </source>
</evidence>
<keyword evidence="6 9" id="KW-0648">Protein biosynthesis</keyword>
<dbReference type="RefSeq" id="WP_337696556.1">
    <property type="nucleotide sequence ID" value="NZ_JBBEGN010000010.1"/>
</dbReference>
<keyword evidence="7 9" id="KW-0030">Aminoacyl-tRNA synthetase</keyword>
<reference evidence="14 15" key="1">
    <citation type="submission" date="2024-03" db="EMBL/GenBank/DDBJ databases">
        <title>Actinomycetospora sp. OC33-EN08, a novel actinomycete isolated from wild orchid (Aerides multiflora).</title>
        <authorList>
            <person name="Suriyachadkun C."/>
        </authorList>
    </citation>
    <scope>NUCLEOTIDE SEQUENCE [LARGE SCALE GENOMIC DNA]</scope>
    <source>
        <strain evidence="14 15">OC33-EN08</strain>
    </source>
</reference>
<dbReference type="SUPFAM" id="SSF50677">
    <property type="entry name" value="ValRS/IleRS/LeuRS editing domain"/>
    <property type="match status" value="1"/>
</dbReference>
<feature type="short sequence motif" description="'KMSKS' region" evidence="9">
    <location>
        <begin position="746"/>
        <end position="750"/>
    </location>
</feature>
<evidence type="ECO:0000256" key="4">
    <source>
        <dbReference type="ARBA" id="ARBA00022741"/>
    </source>
</evidence>
<dbReference type="Gene3D" id="1.10.730.10">
    <property type="entry name" value="Isoleucyl-tRNA Synthetase, Domain 1"/>
    <property type="match status" value="1"/>
</dbReference>
<keyword evidence="15" id="KW-1185">Reference proteome</keyword>
<sequence>MTAQPDVARRETPGAAVPPFRYTAALANEIEARWQDRWEAEGTFETPNPSGPLSDGGTLDPAEKYYLMDMFPYPSGAGLHVGHPLGFIGTDVLGRFLRMTGRTVLHTMGFDAFGLPAEQYAVQTGTHPRTTTEANVERYRAQIRRLGLAHDKRRSVSTTDVEFYRWTQWIFLQIHGSWFDVAQNRARPIAELEAEFAAGTRGLPDGRSWDALTRPEQDRVLDGHRLAYLADAPVNWCPALGTVLSNEEVTADGRSERGNFPVFRRNLRQWMMRITAYADRLADDLDGVDWPESVKAMQRNWIGRSQGASVRFAVAGSPEPIEVFTTRPDTLFGATYLVLAPEHPLVDAILPAAWPQPGTGEELDGRWTSGAETPADAVAGYRRVVASRSDLERQEARDKTGVFTGAWATNPVNGEPLPVFVADYVLMGYGTGAIMAVPGQDQRDWDFATVFGLPITRTVQPPEDFDGEAYTGAGAAINSANSEISLDGLGVDEAKSTIIAWLAGRGDGEAVVQYKLRDWLFSRQRYWGEPFPVAYAAGGETDGGPSIPRALPDSDLPVLLPDVDEYAPKTFAPDDRDSSPESPLARAGEWVAFSEDLASDPERAWAEYVRETNTMPQWAGSCWYHLRYLDPTNTERFVDPDVERFWLGPRPDVFGPADPGGVDLYVGGVEHAVLHLLYARFWQKVLFDLGHVSASEPFRRLFNQGYIQAWAYTDARGVYVPAEEVVEAEGGGFTWNGEPVSREYGKMGKSLRNVVTPDEMCATYGADTFRLYEMSTGPMEASRPWSTRDVVGSQRFLQRVWRLLVDEQDGSLRVSSAEPGDETLRLLHRTIDGVRTDFPALHYNTGAAKLIELSNHLTKTYPDGGCPRSVAEPLVLMLSPLCPHLAEELWSKLGHAGSLAYAEFPVADESLLVEESVVYPIQVKGKVRSRMTVPTTASEDEIRAAALADEKVAEILGGAEPKKVIVVPGRLVNVVP</sequence>
<dbReference type="InterPro" id="IPR001412">
    <property type="entry name" value="aa-tRNA-synth_I_CS"/>
</dbReference>
<dbReference type="PROSITE" id="PS00178">
    <property type="entry name" value="AA_TRNA_LIGASE_I"/>
    <property type="match status" value="1"/>
</dbReference>
<dbReference type="HAMAP" id="MF_00049_B">
    <property type="entry name" value="Leu_tRNA_synth_B"/>
    <property type="match status" value="1"/>
</dbReference>
<dbReference type="PRINTS" id="PR00985">
    <property type="entry name" value="TRNASYNTHLEU"/>
</dbReference>
<evidence type="ECO:0000259" key="12">
    <source>
        <dbReference type="Pfam" id="PF09334"/>
    </source>
</evidence>
<comment type="catalytic activity">
    <reaction evidence="8 9">
        <text>tRNA(Leu) + L-leucine + ATP = L-leucyl-tRNA(Leu) + AMP + diphosphate</text>
        <dbReference type="Rhea" id="RHEA:11688"/>
        <dbReference type="Rhea" id="RHEA-COMP:9613"/>
        <dbReference type="Rhea" id="RHEA-COMP:9622"/>
        <dbReference type="ChEBI" id="CHEBI:30616"/>
        <dbReference type="ChEBI" id="CHEBI:33019"/>
        <dbReference type="ChEBI" id="CHEBI:57427"/>
        <dbReference type="ChEBI" id="CHEBI:78442"/>
        <dbReference type="ChEBI" id="CHEBI:78494"/>
        <dbReference type="ChEBI" id="CHEBI:456215"/>
        <dbReference type="EC" id="6.1.1.4"/>
    </reaction>
</comment>
<dbReference type="PANTHER" id="PTHR43740">
    <property type="entry name" value="LEUCYL-TRNA SYNTHETASE"/>
    <property type="match status" value="1"/>
</dbReference>
<dbReference type="InterPro" id="IPR009080">
    <property type="entry name" value="tRNAsynth_Ia_anticodon-bd"/>
</dbReference>
<evidence type="ECO:0000313" key="15">
    <source>
        <dbReference type="Proteomes" id="UP001385809"/>
    </source>
</evidence>
<evidence type="ECO:0000256" key="8">
    <source>
        <dbReference type="ARBA" id="ARBA00047469"/>
    </source>
</evidence>
<dbReference type="Proteomes" id="UP001385809">
    <property type="component" value="Unassembled WGS sequence"/>
</dbReference>
<evidence type="ECO:0000256" key="6">
    <source>
        <dbReference type="ARBA" id="ARBA00022917"/>
    </source>
</evidence>
<dbReference type="InterPro" id="IPR025709">
    <property type="entry name" value="Leu_tRNA-synth_edit"/>
</dbReference>
<dbReference type="EMBL" id="JBBEGN010000010">
    <property type="protein sequence ID" value="MEJ2869983.1"/>
    <property type="molecule type" value="Genomic_DNA"/>
</dbReference>
<dbReference type="InterPro" id="IPR002302">
    <property type="entry name" value="Leu-tRNA-ligase"/>
</dbReference>
<keyword evidence="4 9" id="KW-0547">Nucleotide-binding</keyword>
<evidence type="ECO:0000313" key="14">
    <source>
        <dbReference type="EMBL" id="MEJ2869983.1"/>
    </source>
</evidence>
<dbReference type="Gene3D" id="3.40.50.620">
    <property type="entry name" value="HUPs"/>
    <property type="match status" value="3"/>
</dbReference>
<evidence type="ECO:0000259" key="11">
    <source>
        <dbReference type="Pfam" id="PF08264"/>
    </source>
</evidence>
<dbReference type="InterPro" id="IPR009008">
    <property type="entry name" value="Val/Leu/Ile-tRNA-synth_edit"/>
</dbReference>
<dbReference type="Pfam" id="PF13603">
    <property type="entry name" value="tRNA-synt_1_2"/>
    <property type="match status" value="1"/>
</dbReference>
<evidence type="ECO:0000256" key="1">
    <source>
        <dbReference type="ARBA" id="ARBA00005594"/>
    </source>
</evidence>
<feature type="domain" description="Methionyl/Valyl/Leucyl/Isoleucyl-tRNA synthetase anticodon-binding" evidence="11">
    <location>
        <begin position="824"/>
        <end position="939"/>
    </location>
</feature>
<dbReference type="InterPro" id="IPR013155">
    <property type="entry name" value="M/V/L/I-tRNA-synth_anticd-bd"/>
</dbReference>
<evidence type="ECO:0000256" key="7">
    <source>
        <dbReference type="ARBA" id="ARBA00023146"/>
    </source>
</evidence>
<dbReference type="GO" id="GO:0016874">
    <property type="term" value="F:ligase activity"/>
    <property type="evidence" value="ECO:0007669"/>
    <property type="project" value="UniProtKB-KW"/>
</dbReference>
<dbReference type="Pfam" id="PF09334">
    <property type="entry name" value="tRNA-synt_1g"/>
    <property type="match status" value="1"/>
</dbReference>
<evidence type="ECO:0000259" key="13">
    <source>
        <dbReference type="Pfam" id="PF13603"/>
    </source>
</evidence>
<dbReference type="PANTHER" id="PTHR43740:SF2">
    <property type="entry name" value="LEUCINE--TRNA LIGASE, MITOCHONDRIAL"/>
    <property type="match status" value="1"/>
</dbReference>
<evidence type="ECO:0000256" key="10">
    <source>
        <dbReference type="RuleBase" id="RU363039"/>
    </source>
</evidence>
<comment type="caution">
    <text evidence="9">Lacks conserved residue(s) required for the propagation of feature annotation.</text>
</comment>
<evidence type="ECO:0000256" key="9">
    <source>
        <dbReference type="HAMAP-Rule" id="MF_00049"/>
    </source>
</evidence>
<keyword evidence="3 9" id="KW-0436">Ligase</keyword>
<dbReference type="InterPro" id="IPR015413">
    <property type="entry name" value="Methionyl/Leucyl_tRNA_Synth"/>
</dbReference>
<dbReference type="EC" id="6.1.1.4" evidence="9"/>
<comment type="caution">
    <text evidence="14">The sequence shown here is derived from an EMBL/GenBank/DDBJ whole genome shotgun (WGS) entry which is preliminary data.</text>
</comment>
<feature type="domain" description="Leucyl-tRNA synthetase editing" evidence="13">
    <location>
        <begin position="299"/>
        <end position="502"/>
    </location>
</feature>
<dbReference type="Pfam" id="PF08264">
    <property type="entry name" value="Anticodon_1"/>
    <property type="match status" value="1"/>
</dbReference>
<organism evidence="14 15">
    <name type="scientific">Actinomycetospora aurantiaca</name>
    <dbReference type="NCBI Taxonomy" id="3129233"/>
    <lineage>
        <taxon>Bacteria</taxon>
        <taxon>Bacillati</taxon>
        <taxon>Actinomycetota</taxon>
        <taxon>Actinomycetes</taxon>
        <taxon>Pseudonocardiales</taxon>
        <taxon>Pseudonocardiaceae</taxon>
        <taxon>Actinomycetospora</taxon>
    </lineage>
</organism>
<gene>
    <name evidence="9" type="primary">leuS</name>
    <name evidence="14" type="ORF">WCD74_19605</name>
</gene>
<accession>A0ABU8MSS5</accession>
<keyword evidence="5 9" id="KW-0067">ATP-binding</keyword>
<feature type="domain" description="Methionyl/Leucyl tRNA synthetase" evidence="12">
    <location>
        <begin position="71"/>
        <end position="175"/>
    </location>
</feature>
<dbReference type="SUPFAM" id="SSF52374">
    <property type="entry name" value="Nucleotidylyl transferase"/>
    <property type="match status" value="1"/>
</dbReference>
<name>A0ABU8MSS5_9PSEU</name>
<dbReference type="Gene3D" id="3.90.740.10">
    <property type="entry name" value="Valyl/Leucyl/Isoleucyl-tRNA synthetase, editing domain"/>
    <property type="match status" value="1"/>
</dbReference>
<dbReference type="SUPFAM" id="SSF47323">
    <property type="entry name" value="Anticodon-binding domain of a subclass of class I aminoacyl-tRNA synthetases"/>
    <property type="match status" value="1"/>
</dbReference>
<feature type="binding site" evidence="9">
    <location>
        <position position="749"/>
    </location>
    <ligand>
        <name>ATP</name>
        <dbReference type="ChEBI" id="CHEBI:30616"/>
    </ligand>
</feature>